<dbReference type="GO" id="GO:0007160">
    <property type="term" value="P:cell-matrix adhesion"/>
    <property type="evidence" value="ECO:0007669"/>
    <property type="project" value="TreeGrafter"/>
</dbReference>
<dbReference type="Pfam" id="PF23105">
    <property type="entry name" value="EGF_integrin"/>
    <property type="match status" value="1"/>
</dbReference>
<dbReference type="InterPro" id="IPR000742">
    <property type="entry name" value="EGF"/>
</dbReference>
<dbReference type="GO" id="GO:0008305">
    <property type="term" value="C:integrin complex"/>
    <property type="evidence" value="ECO:0007669"/>
    <property type="project" value="TreeGrafter"/>
</dbReference>
<dbReference type="PANTHER" id="PTHR10082">
    <property type="entry name" value="INTEGRIN BETA SUBUNIT"/>
    <property type="match status" value="1"/>
</dbReference>
<keyword evidence="7" id="KW-1185">Reference proteome</keyword>
<evidence type="ECO:0000313" key="7">
    <source>
        <dbReference type="Proteomes" id="UP000784294"/>
    </source>
</evidence>
<evidence type="ECO:0000256" key="2">
    <source>
        <dbReference type="ARBA" id="ARBA00022737"/>
    </source>
</evidence>
<dbReference type="GO" id="GO:0007229">
    <property type="term" value="P:integrin-mediated signaling pathway"/>
    <property type="evidence" value="ECO:0007669"/>
    <property type="project" value="TreeGrafter"/>
</dbReference>
<keyword evidence="2" id="KW-0677">Repeat</keyword>
<dbReference type="InterPro" id="IPR015812">
    <property type="entry name" value="Integrin_bsu"/>
</dbReference>
<dbReference type="GO" id="GO:0016477">
    <property type="term" value="P:cell migration"/>
    <property type="evidence" value="ECO:0007669"/>
    <property type="project" value="TreeGrafter"/>
</dbReference>
<dbReference type="Proteomes" id="UP000784294">
    <property type="component" value="Unassembled WGS sequence"/>
</dbReference>
<evidence type="ECO:0000313" key="6">
    <source>
        <dbReference type="EMBL" id="VEL11042.1"/>
    </source>
</evidence>
<feature type="domain" description="EGF-like" evidence="5">
    <location>
        <begin position="160"/>
        <end position="171"/>
    </location>
</feature>
<keyword evidence="3" id="KW-1015">Disulfide bond</keyword>
<gene>
    <name evidence="6" type="ORF">PXEA_LOCUS4482</name>
</gene>
<dbReference type="PROSITE" id="PS00022">
    <property type="entry name" value="EGF_1"/>
    <property type="match status" value="1"/>
</dbReference>
<dbReference type="GO" id="GO:0005925">
    <property type="term" value="C:focal adhesion"/>
    <property type="evidence" value="ECO:0007669"/>
    <property type="project" value="TreeGrafter"/>
</dbReference>
<evidence type="ECO:0000256" key="4">
    <source>
        <dbReference type="ARBA" id="ARBA00023180"/>
    </source>
</evidence>
<keyword evidence="1" id="KW-0732">Signal</keyword>
<dbReference type="OrthoDB" id="410592at2759"/>
<reference evidence="6" key="1">
    <citation type="submission" date="2018-11" db="EMBL/GenBank/DDBJ databases">
        <authorList>
            <consortium name="Pathogen Informatics"/>
        </authorList>
    </citation>
    <scope>NUCLEOTIDE SEQUENCE</scope>
</reference>
<dbReference type="Gene3D" id="2.10.25.10">
    <property type="entry name" value="Laminin"/>
    <property type="match status" value="2"/>
</dbReference>
<dbReference type="GO" id="GO:0009986">
    <property type="term" value="C:cell surface"/>
    <property type="evidence" value="ECO:0007669"/>
    <property type="project" value="TreeGrafter"/>
</dbReference>
<evidence type="ECO:0000259" key="5">
    <source>
        <dbReference type="PROSITE" id="PS00022"/>
    </source>
</evidence>
<dbReference type="Gene3D" id="2.60.40.1510">
    <property type="entry name" value="ntegrin, alpha v. Chain A, domain 3"/>
    <property type="match status" value="1"/>
</dbReference>
<dbReference type="GO" id="GO:0033627">
    <property type="term" value="P:cell adhesion mediated by integrin"/>
    <property type="evidence" value="ECO:0007669"/>
    <property type="project" value="TreeGrafter"/>
</dbReference>
<dbReference type="InterPro" id="IPR057073">
    <property type="entry name" value="EGF_integrin_2"/>
</dbReference>
<organism evidence="6 7">
    <name type="scientific">Protopolystoma xenopodis</name>
    <dbReference type="NCBI Taxonomy" id="117903"/>
    <lineage>
        <taxon>Eukaryota</taxon>
        <taxon>Metazoa</taxon>
        <taxon>Spiralia</taxon>
        <taxon>Lophotrochozoa</taxon>
        <taxon>Platyhelminthes</taxon>
        <taxon>Monogenea</taxon>
        <taxon>Polyopisthocotylea</taxon>
        <taxon>Polystomatidea</taxon>
        <taxon>Polystomatidae</taxon>
        <taxon>Protopolystoma</taxon>
    </lineage>
</organism>
<evidence type="ECO:0000256" key="3">
    <source>
        <dbReference type="ARBA" id="ARBA00023157"/>
    </source>
</evidence>
<accession>A0A448WGC5</accession>
<dbReference type="EMBL" id="CAAALY010010677">
    <property type="protein sequence ID" value="VEL11042.1"/>
    <property type="molecule type" value="Genomic_DNA"/>
</dbReference>
<dbReference type="AlphaFoldDB" id="A0A448WGC5"/>
<sequence length="194" mass="20841">MAVSSACNCPTCSRLTGAVDSSTLLPVAEPEVSPSSEESLEAGSELGTLPLAVRRCSARGRLVCGSCQCQRGHTGDFCECDAARWPEHRLADMLAECTQPGAKQPCSGRGRCTCGRCKCQQSRFDGRFCECDRQGCKRASDDNQVCGGPQRGVCRCDGICECKPGYTGDRCDCMQSERNCIDPTGPVVELMDYL</sequence>
<protein>
    <recommendedName>
        <fullName evidence="5">EGF-like domain-containing protein</fullName>
    </recommendedName>
</protein>
<dbReference type="GO" id="GO:0005178">
    <property type="term" value="F:integrin binding"/>
    <property type="evidence" value="ECO:0007669"/>
    <property type="project" value="TreeGrafter"/>
</dbReference>
<name>A0A448WGC5_9PLAT</name>
<dbReference type="InterPro" id="IPR057243">
    <property type="entry name" value="Integrin_I-EGF_CS"/>
</dbReference>
<evidence type="ECO:0000256" key="1">
    <source>
        <dbReference type="ARBA" id="ARBA00022729"/>
    </source>
</evidence>
<keyword evidence="4" id="KW-0325">Glycoprotein</keyword>
<dbReference type="PANTHER" id="PTHR10082:SF60">
    <property type="entry name" value="INTEGRIN BETA-PS"/>
    <property type="match status" value="1"/>
</dbReference>
<dbReference type="PROSITE" id="PS00243">
    <property type="entry name" value="I_EGF_1"/>
    <property type="match status" value="1"/>
</dbReference>
<comment type="caution">
    <text evidence="6">The sequence shown here is derived from an EMBL/GenBank/DDBJ whole genome shotgun (WGS) entry which is preliminary data.</text>
</comment>
<dbReference type="GO" id="GO:0098609">
    <property type="term" value="P:cell-cell adhesion"/>
    <property type="evidence" value="ECO:0007669"/>
    <property type="project" value="TreeGrafter"/>
</dbReference>
<proteinExistence type="predicted"/>